<name>A0ACC4D256_POPAL</name>
<evidence type="ECO:0000313" key="2">
    <source>
        <dbReference type="Proteomes" id="UP000309997"/>
    </source>
</evidence>
<reference evidence="1 2" key="1">
    <citation type="journal article" date="2024" name="Plant Biotechnol. J.">
        <title>Genome and CRISPR/Cas9 system of a widespread forest tree (Populus alba) in the world.</title>
        <authorList>
            <person name="Liu Y.J."/>
            <person name="Jiang P.F."/>
            <person name="Han X.M."/>
            <person name="Li X.Y."/>
            <person name="Wang H.M."/>
            <person name="Wang Y.J."/>
            <person name="Wang X.X."/>
            <person name="Zeng Q.Y."/>
        </authorList>
    </citation>
    <scope>NUCLEOTIDE SEQUENCE [LARGE SCALE GENOMIC DNA]</scope>
    <source>
        <strain evidence="2">cv. PAL-ZL1</strain>
    </source>
</reference>
<proteinExistence type="predicted"/>
<comment type="caution">
    <text evidence="1">The sequence shown here is derived from an EMBL/GenBank/DDBJ whole genome shotgun (WGS) entry which is preliminary data.</text>
</comment>
<organism evidence="1 2">
    <name type="scientific">Populus alba</name>
    <name type="common">White poplar</name>
    <dbReference type="NCBI Taxonomy" id="43335"/>
    <lineage>
        <taxon>Eukaryota</taxon>
        <taxon>Viridiplantae</taxon>
        <taxon>Streptophyta</taxon>
        <taxon>Embryophyta</taxon>
        <taxon>Tracheophyta</taxon>
        <taxon>Spermatophyta</taxon>
        <taxon>Magnoliopsida</taxon>
        <taxon>eudicotyledons</taxon>
        <taxon>Gunneridae</taxon>
        <taxon>Pentapetalae</taxon>
        <taxon>rosids</taxon>
        <taxon>fabids</taxon>
        <taxon>Malpighiales</taxon>
        <taxon>Salicaceae</taxon>
        <taxon>Saliceae</taxon>
        <taxon>Populus</taxon>
    </lineage>
</organism>
<dbReference type="EMBL" id="RCHU02000001">
    <property type="protein sequence ID" value="KAL3611641.1"/>
    <property type="molecule type" value="Genomic_DNA"/>
</dbReference>
<protein>
    <submittedName>
        <fullName evidence="1">Uncharacterized protein</fullName>
    </submittedName>
</protein>
<sequence>MGGQEVRDAVAVLNAQEYLITKKNKLRSRQKKLKACDLSSLTEFLPELKSPRQSKPAAECKLNSKSRQKQMCVLHFLVFYLVKVFFFSIALSYTNLFYVTTGGQSYRMLHLWSGVIEPLFLDTFYMTIYGGISFCCSLLHYARNNYFSAGNARTKSRIILWERQPGDIAKKETKDLQDRPEASFVSWKVKSLWGQIPIVVDAISQEISLCDISGELRFYFLTKEPLKRTGNNAYSSKAARYQIVVLVTGSVEDILVRKLI</sequence>
<evidence type="ECO:0000313" key="1">
    <source>
        <dbReference type="EMBL" id="KAL3611641.1"/>
    </source>
</evidence>
<accession>A0ACC4D256</accession>
<keyword evidence="2" id="KW-1185">Reference proteome</keyword>
<gene>
    <name evidence="1" type="ORF">D5086_002661</name>
</gene>
<dbReference type="Proteomes" id="UP000309997">
    <property type="component" value="Unassembled WGS sequence"/>
</dbReference>